<dbReference type="EMBL" id="QEIN01000125">
    <property type="protein sequence ID" value="RCV56641.1"/>
    <property type="molecule type" value="Genomic_DNA"/>
</dbReference>
<organism evidence="2 3">
    <name type="scientific">Marinitenerispora sediminis</name>
    <dbReference type="NCBI Taxonomy" id="1931232"/>
    <lineage>
        <taxon>Bacteria</taxon>
        <taxon>Bacillati</taxon>
        <taxon>Actinomycetota</taxon>
        <taxon>Actinomycetes</taxon>
        <taxon>Streptosporangiales</taxon>
        <taxon>Nocardiopsidaceae</taxon>
        <taxon>Marinitenerispora</taxon>
    </lineage>
</organism>
<dbReference type="InterPro" id="IPR008274">
    <property type="entry name" value="AldOxase/xan_DH_MoCoBD1"/>
</dbReference>
<protein>
    <submittedName>
        <fullName evidence="2">Acylaldehyde oxidase</fullName>
    </submittedName>
</protein>
<dbReference type="Pfam" id="PF20256">
    <property type="entry name" value="MoCoBD_2"/>
    <property type="match status" value="1"/>
</dbReference>
<dbReference type="SUPFAM" id="SSF54665">
    <property type="entry name" value="CO dehydrogenase molybdoprotein N-domain-like"/>
    <property type="match status" value="1"/>
</dbReference>
<dbReference type="Gene3D" id="3.30.365.10">
    <property type="entry name" value="Aldehyde oxidase/xanthine dehydrogenase, molybdopterin binding domain"/>
    <property type="match status" value="4"/>
</dbReference>
<dbReference type="GO" id="GO:0016491">
    <property type="term" value="F:oxidoreductase activity"/>
    <property type="evidence" value="ECO:0007669"/>
    <property type="project" value="InterPro"/>
</dbReference>
<gene>
    <name evidence="2" type="ORF">DEF24_16330</name>
</gene>
<dbReference type="AlphaFoldDB" id="A0A368T3L1"/>
<proteinExistence type="predicted"/>
<dbReference type="OrthoDB" id="9758509at2"/>
<dbReference type="RefSeq" id="WP_114399510.1">
    <property type="nucleotide sequence ID" value="NZ_QEIM01000131.1"/>
</dbReference>
<feature type="domain" description="Aldehyde oxidase/xanthine dehydrogenase a/b hammerhead" evidence="1">
    <location>
        <begin position="24"/>
        <end position="138"/>
    </location>
</feature>
<dbReference type="Pfam" id="PF02738">
    <property type="entry name" value="MoCoBD_1"/>
    <property type="match status" value="1"/>
</dbReference>
<dbReference type="InterPro" id="IPR016208">
    <property type="entry name" value="Ald_Oxase/xanthine_DH-like"/>
</dbReference>
<comment type="caution">
    <text evidence="2">The sequence shown here is derived from an EMBL/GenBank/DDBJ whole genome shotgun (WGS) entry which is preliminary data.</text>
</comment>
<dbReference type="SMART" id="SM01008">
    <property type="entry name" value="Ald_Xan_dh_C"/>
    <property type="match status" value="1"/>
</dbReference>
<sequence>MTSTAAASVVGQPVSRVDGPLKVAGGATYAAEFDPGPGLCHGAIVTSTVASGRIASIDTAAAEAAPGVVAVLTHRNAPVLPYHEHKGLTDPPEGERIHLLQDDRVRHQGQPVALAVAETLEEAVYAASLVRVSYRPESAVTAFSDAVAHAVPPGPRYRDRGLEGDGGRGDADAALGAAPVRIEAEYVMPRLNHNPIEPHGTVARWSEGELTLWDKTQWVDNVRAEMAAVFGLPPDRVRVVSPFVGGAFGSGLRPWANVTLAAMASRHVDRPVKVVLTRRQMFGITGYRPRSTHRVALGADRDGQLLAIRHEGVSETSTYETYAEEQLGSSEYLYACRDVATRYRVAPRNVQTPNDMRGPGKVTGVHALECAMDELAAALDMDPVELRLRNDTIVDQSTGVPFSSRSLRECYQAAGERFGWSRRNPRPGAMRDERGRLVGYGCASATWPAMRQAAEARARLLPDGSAVVSSSSSDMGPGTYTSMTQVAAETLGLPLERVRFELGDTRMPTAPVHGGSWTMASLGSAVQAACAEARRRALAEIGRADADLAAVLRQIGEPVEATVRTEPGDELRRYSAHSFGAVFAEVAVDPDLCTVRVPRLVGAYGVGRVVNPKTARSQITGGMVMGMGMALTERTEVDPRDARPVNSSLADYLVPVNADVGELDAVFVDEEDPHVNPLGVKGLGEIGTVGVAAAICNAVYHATGRRVRELPVTVERVLGAAVR</sequence>
<dbReference type="InterPro" id="IPR000674">
    <property type="entry name" value="Ald_Oxase/Xan_DH_a/b"/>
</dbReference>
<dbReference type="GO" id="GO:0005506">
    <property type="term" value="F:iron ion binding"/>
    <property type="evidence" value="ECO:0007669"/>
    <property type="project" value="InterPro"/>
</dbReference>
<name>A0A368T3L1_9ACTN</name>
<dbReference type="InterPro" id="IPR036856">
    <property type="entry name" value="Ald_Oxase/Xan_DH_a/b_sf"/>
</dbReference>
<dbReference type="Gene3D" id="3.90.1170.50">
    <property type="entry name" value="Aldehyde oxidase/xanthine dehydrogenase, a/b hammerhead"/>
    <property type="match status" value="1"/>
</dbReference>
<dbReference type="PANTHER" id="PTHR11908:SF153">
    <property type="entry name" value="DEHYDROGENASE"/>
    <property type="match status" value="1"/>
</dbReference>
<accession>A0A368T3L1</accession>
<keyword evidence="3" id="KW-1185">Reference proteome</keyword>
<reference evidence="2 3" key="1">
    <citation type="submission" date="2018-04" db="EMBL/GenBank/DDBJ databases">
        <title>Novel actinobacteria from marine sediment.</title>
        <authorList>
            <person name="Ng Z.Y."/>
            <person name="Tan G.Y.A."/>
        </authorList>
    </citation>
    <scope>NUCLEOTIDE SEQUENCE [LARGE SCALE GENOMIC DNA]</scope>
    <source>
        <strain evidence="2 3">TPS81</strain>
    </source>
</reference>
<dbReference type="Pfam" id="PF01315">
    <property type="entry name" value="Ald_Xan_dh_C"/>
    <property type="match status" value="1"/>
</dbReference>
<dbReference type="InterPro" id="IPR046867">
    <property type="entry name" value="AldOxase/xan_DH_MoCoBD2"/>
</dbReference>
<dbReference type="Proteomes" id="UP000253318">
    <property type="component" value="Unassembled WGS sequence"/>
</dbReference>
<evidence type="ECO:0000313" key="3">
    <source>
        <dbReference type="Proteomes" id="UP000253318"/>
    </source>
</evidence>
<dbReference type="SUPFAM" id="SSF56003">
    <property type="entry name" value="Molybdenum cofactor-binding domain"/>
    <property type="match status" value="1"/>
</dbReference>
<evidence type="ECO:0000259" key="1">
    <source>
        <dbReference type="SMART" id="SM01008"/>
    </source>
</evidence>
<dbReference type="PANTHER" id="PTHR11908">
    <property type="entry name" value="XANTHINE DEHYDROGENASE"/>
    <property type="match status" value="1"/>
</dbReference>
<dbReference type="InterPro" id="IPR037165">
    <property type="entry name" value="AldOxase/xan_DH_Mopterin-bd_sf"/>
</dbReference>
<evidence type="ECO:0000313" key="2">
    <source>
        <dbReference type="EMBL" id="RCV56641.1"/>
    </source>
</evidence>